<dbReference type="PANTHER" id="PTHR21641">
    <property type="entry name" value="TRANSLATION INITIATION FACTOR-RELATED"/>
    <property type="match status" value="1"/>
</dbReference>
<dbReference type="PANTHER" id="PTHR21641:SF0">
    <property type="entry name" value="RNA-BINDING PROTEIN EIF1AD-RELATED"/>
    <property type="match status" value="1"/>
</dbReference>
<dbReference type="GO" id="GO:0003743">
    <property type="term" value="F:translation initiation factor activity"/>
    <property type="evidence" value="ECO:0007669"/>
    <property type="project" value="InterPro"/>
</dbReference>
<evidence type="ECO:0008006" key="4">
    <source>
        <dbReference type="Google" id="ProtNLM"/>
    </source>
</evidence>
<dbReference type="GO" id="GO:0003723">
    <property type="term" value="F:RNA binding"/>
    <property type="evidence" value="ECO:0007669"/>
    <property type="project" value="UniProtKB-KW"/>
</dbReference>
<dbReference type="AlphaFoldDB" id="A0A7S2ZD21"/>
<feature type="compositionally biased region" description="Basic residues" evidence="2">
    <location>
        <begin position="1"/>
        <end position="10"/>
    </location>
</feature>
<dbReference type="SMART" id="SM00652">
    <property type="entry name" value="eIF1a"/>
    <property type="match status" value="1"/>
</dbReference>
<dbReference type="GO" id="GO:0005634">
    <property type="term" value="C:nucleus"/>
    <property type="evidence" value="ECO:0007669"/>
    <property type="project" value="TreeGrafter"/>
</dbReference>
<feature type="region of interest" description="Disordered" evidence="2">
    <location>
        <begin position="136"/>
        <end position="165"/>
    </location>
</feature>
<evidence type="ECO:0000256" key="2">
    <source>
        <dbReference type="SAM" id="MobiDB-lite"/>
    </source>
</evidence>
<proteinExistence type="predicted"/>
<dbReference type="InterPro" id="IPR039294">
    <property type="entry name" value="EIF1AD"/>
</dbReference>
<evidence type="ECO:0000256" key="1">
    <source>
        <dbReference type="ARBA" id="ARBA00022884"/>
    </source>
</evidence>
<dbReference type="InterPro" id="IPR001253">
    <property type="entry name" value="TIF_eIF-1A"/>
</dbReference>
<feature type="compositionally biased region" description="Basic and acidic residues" evidence="2">
    <location>
        <begin position="11"/>
        <end position="22"/>
    </location>
</feature>
<dbReference type="EMBL" id="HBHW01005353">
    <property type="protein sequence ID" value="CAE0036036.1"/>
    <property type="molecule type" value="Transcribed_RNA"/>
</dbReference>
<reference evidence="3" key="1">
    <citation type="submission" date="2021-01" db="EMBL/GenBank/DDBJ databases">
        <authorList>
            <person name="Corre E."/>
            <person name="Pelletier E."/>
            <person name="Niang G."/>
            <person name="Scheremetjew M."/>
            <person name="Finn R."/>
            <person name="Kale V."/>
            <person name="Holt S."/>
            <person name="Cochrane G."/>
            <person name="Meng A."/>
            <person name="Brown T."/>
            <person name="Cohen L."/>
        </authorList>
    </citation>
    <scope>NUCLEOTIDE SEQUENCE</scope>
    <source>
        <strain evidence="3">CCMP 769</strain>
    </source>
</reference>
<gene>
    <name evidence="3" type="ORF">RMAR00112_LOCUS3986</name>
</gene>
<name>A0A7S2ZD21_9RHOD</name>
<evidence type="ECO:0000313" key="3">
    <source>
        <dbReference type="EMBL" id="CAE0036036.1"/>
    </source>
</evidence>
<dbReference type="InterPro" id="IPR012340">
    <property type="entry name" value="NA-bd_OB-fold"/>
</dbReference>
<dbReference type="SUPFAM" id="SSF50249">
    <property type="entry name" value="Nucleic acid-binding proteins"/>
    <property type="match status" value="1"/>
</dbReference>
<feature type="region of interest" description="Disordered" evidence="2">
    <location>
        <begin position="1"/>
        <end position="24"/>
    </location>
</feature>
<keyword evidence="1" id="KW-0694">RNA-binding</keyword>
<accession>A0A7S2ZD21</accession>
<dbReference type="Gene3D" id="2.40.50.140">
    <property type="entry name" value="Nucleic acid-binding proteins"/>
    <property type="match status" value="1"/>
</dbReference>
<sequence length="165" mass="18379">MKPAPVKRKKNREDALFSKPEPDGSEAVMRVKSAQGANLYMLEDASAGTELYELPKALRHVLLIRPGSYVIAGRYDSPTSKVVGEISHVLLKQQIDHLVETGKWPDYFASVENGSILTAANQLAENEVQNITIVEEQSSDDLPENTNRRHWDVQESSSEDESNES</sequence>
<protein>
    <recommendedName>
        <fullName evidence="4">S1-like domain-containing protein</fullName>
    </recommendedName>
</protein>
<organism evidence="3">
    <name type="scientific">Rhodosorus marinus</name>
    <dbReference type="NCBI Taxonomy" id="101924"/>
    <lineage>
        <taxon>Eukaryota</taxon>
        <taxon>Rhodophyta</taxon>
        <taxon>Stylonematophyceae</taxon>
        <taxon>Stylonematales</taxon>
        <taxon>Stylonemataceae</taxon>
        <taxon>Rhodosorus</taxon>
    </lineage>
</organism>